<sequence length="106" mass="12424">MISREQEEIVEILEEDKQGIKKLDRLVMDFEAKIEELGLPIWEFLEGYWYNYMVEHLSELDPYDEEHDQGTRGLGVILQEEHNPLDRVSLLIGAQIKEVELDVHGS</sequence>
<name>A0A9W9PVM2_9EURO</name>
<evidence type="ECO:0000313" key="1">
    <source>
        <dbReference type="EMBL" id="KAJ5311309.1"/>
    </source>
</evidence>
<evidence type="ECO:0000313" key="2">
    <source>
        <dbReference type="Proteomes" id="UP001147746"/>
    </source>
</evidence>
<protein>
    <submittedName>
        <fullName evidence="1">Uncharacterized protein</fullName>
    </submittedName>
</protein>
<dbReference type="Proteomes" id="UP001147746">
    <property type="component" value="Unassembled WGS sequence"/>
</dbReference>
<dbReference type="OrthoDB" id="1577640at2759"/>
<reference evidence="1" key="2">
    <citation type="journal article" date="2023" name="IMA Fungus">
        <title>Comparative genomic study of the Penicillium genus elucidates a diverse pangenome and 15 lateral gene transfer events.</title>
        <authorList>
            <person name="Petersen C."/>
            <person name="Sorensen T."/>
            <person name="Nielsen M.R."/>
            <person name="Sondergaard T.E."/>
            <person name="Sorensen J.L."/>
            <person name="Fitzpatrick D.A."/>
            <person name="Frisvad J.C."/>
            <person name="Nielsen K.L."/>
        </authorList>
    </citation>
    <scope>NUCLEOTIDE SEQUENCE</scope>
    <source>
        <strain evidence="1">IBT 21472</strain>
    </source>
</reference>
<accession>A0A9W9PVM2</accession>
<dbReference type="EMBL" id="JAPZBO010000007">
    <property type="protein sequence ID" value="KAJ5311309.1"/>
    <property type="molecule type" value="Genomic_DNA"/>
</dbReference>
<comment type="caution">
    <text evidence="1">The sequence shown here is derived from an EMBL/GenBank/DDBJ whole genome shotgun (WGS) entry which is preliminary data.</text>
</comment>
<reference evidence="1" key="1">
    <citation type="submission" date="2022-12" db="EMBL/GenBank/DDBJ databases">
        <authorList>
            <person name="Petersen C."/>
        </authorList>
    </citation>
    <scope>NUCLEOTIDE SEQUENCE</scope>
    <source>
        <strain evidence="1">IBT 21472</strain>
    </source>
</reference>
<proteinExistence type="predicted"/>
<organism evidence="1 2">
    <name type="scientific">Penicillium atrosanguineum</name>
    <dbReference type="NCBI Taxonomy" id="1132637"/>
    <lineage>
        <taxon>Eukaryota</taxon>
        <taxon>Fungi</taxon>
        <taxon>Dikarya</taxon>
        <taxon>Ascomycota</taxon>
        <taxon>Pezizomycotina</taxon>
        <taxon>Eurotiomycetes</taxon>
        <taxon>Eurotiomycetidae</taxon>
        <taxon>Eurotiales</taxon>
        <taxon>Aspergillaceae</taxon>
        <taxon>Penicillium</taxon>
    </lineage>
</organism>
<gene>
    <name evidence="1" type="ORF">N7476_007169</name>
</gene>
<keyword evidence="2" id="KW-1185">Reference proteome</keyword>
<dbReference type="AlphaFoldDB" id="A0A9W9PVM2"/>